<dbReference type="AlphaFoldDB" id="A0A0A0B7N2"/>
<dbReference type="OrthoDB" id="9155636at2"/>
<sequence length="199" mass="21791">MDESTALRRTYRPAARPTVHLGRRVVTALALVAVLAGCVPSPTSPREGDPVPGAAPERFTIVPDDYHVPYAGTAEDGRRFFLSDELFSPEPGGPSYVGLFLWHADGTFDEVRVDAVARPDGVPPMQAVPAGADDLVQARLAELGDHVLEPVDVEPFLEEVDGTEFGWRFQEYDGTAMLNIEPGNFIAYYEPWDGLEYDT</sequence>
<dbReference type="RefSeq" id="WP_034629447.1">
    <property type="nucleotide sequence ID" value="NZ_AXNT01000058.1"/>
</dbReference>
<comment type="caution">
    <text evidence="1">The sequence shown here is derived from an EMBL/GenBank/DDBJ whole genome shotgun (WGS) entry which is preliminary data.</text>
</comment>
<reference evidence="1 2" key="1">
    <citation type="submission" date="2013-10" db="EMBL/GenBank/DDBJ databases">
        <authorList>
            <person name="Wang G."/>
            <person name="Zhuang W."/>
        </authorList>
    </citation>
    <scope>NUCLEOTIDE SEQUENCE [LARGE SCALE GENOMIC DNA]</scope>
    <source>
        <strain evidence="1 2">DSM 20118</strain>
    </source>
</reference>
<dbReference type="Proteomes" id="UP000029833">
    <property type="component" value="Unassembled WGS sequence"/>
</dbReference>
<evidence type="ECO:0000313" key="1">
    <source>
        <dbReference type="EMBL" id="KGM02228.1"/>
    </source>
</evidence>
<protein>
    <submittedName>
        <fullName evidence="1">Uncharacterized protein</fullName>
    </submittedName>
</protein>
<proteinExistence type="predicted"/>
<organism evidence="1 2">
    <name type="scientific">Cellulomonas cellasea DSM 20118</name>
    <dbReference type="NCBI Taxonomy" id="1408250"/>
    <lineage>
        <taxon>Bacteria</taxon>
        <taxon>Bacillati</taxon>
        <taxon>Actinomycetota</taxon>
        <taxon>Actinomycetes</taxon>
        <taxon>Micrococcales</taxon>
        <taxon>Cellulomonadaceae</taxon>
        <taxon>Cellulomonas</taxon>
    </lineage>
</organism>
<gene>
    <name evidence="1" type="ORF">Q760_14650</name>
</gene>
<dbReference type="EMBL" id="AXNT01000058">
    <property type="protein sequence ID" value="KGM02228.1"/>
    <property type="molecule type" value="Genomic_DNA"/>
</dbReference>
<accession>A0A0A0B7N2</accession>
<keyword evidence="2" id="KW-1185">Reference proteome</keyword>
<name>A0A0A0B7N2_9CELL</name>
<evidence type="ECO:0000313" key="2">
    <source>
        <dbReference type="Proteomes" id="UP000029833"/>
    </source>
</evidence>